<dbReference type="PANTHER" id="PTHR37804:SF1">
    <property type="entry name" value="CDAA REGULATORY PROTEIN CDAR"/>
    <property type="match status" value="1"/>
</dbReference>
<sequence>MKEILHAIIVRVRKPMDGKLRNRLSVFLICIVISVIMWGMIKLSREYQIPVRFRVVPENLPKGKVMIANPDSVISITMKAKGLELYSRIFSTRSNMVTISLENLRMKQEGDQYTGFLRTSKMLKSIAQQLPGGFEMSAVEPDTLHFVFEKSFRKKVGVRPWLSLDFSRQYQLYDSVRTDPDSVYISGRKDIIDTIRSIKTERRTFSNLKADASARLALLAPPVWPPVNLSADSVTVNLNVEKFTETSMEVPVSIRSGHSNFNYRTFPEKVTLTCKVALRDYNRVDPSLVTVVVDLDKSMVSDSERVPVEVSRVPAFLKIIRIEPQKVEYLILK</sequence>
<keyword evidence="1" id="KW-1133">Transmembrane helix</keyword>
<dbReference type="Gene3D" id="2.170.120.40">
    <property type="entry name" value="YbbR-like domain"/>
    <property type="match status" value="1"/>
</dbReference>
<keyword evidence="1" id="KW-0472">Membrane</keyword>
<dbReference type="PANTHER" id="PTHR37804">
    <property type="entry name" value="CDAA REGULATORY PROTEIN CDAR"/>
    <property type="match status" value="1"/>
</dbReference>
<protein>
    <recommendedName>
        <fullName evidence="3">YbbR-like domain-containing protein</fullName>
    </recommendedName>
</protein>
<dbReference type="AlphaFoldDB" id="A0A644TSF8"/>
<comment type="caution">
    <text evidence="2">The sequence shown here is derived from an EMBL/GenBank/DDBJ whole genome shotgun (WGS) entry which is preliminary data.</text>
</comment>
<reference evidence="2" key="1">
    <citation type="submission" date="2019-08" db="EMBL/GenBank/DDBJ databases">
        <authorList>
            <person name="Kucharzyk K."/>
            <person name="Murdoch R.W."/>
            <person name="Higgins S."/>
            <person name="Loffler F."/>
        </authorList>
    </citation>
    <scope>NUCLEOTIDE SEQUENCE</scope>
</reference>
<evidence type="ECO:0000256" key="1">
    <source>
        <dbReference type="SAM" id="Phobius"/>
    </source>
</evidence>
<dbReference type="EMBL" id="VSSQ01000045">
    <property type="protein sequence ID" value="MPL69192.1"/>
    <property type="molecule type" value="Genomic_DNA"/>
</dbReference>
<dbReference type="InterPro" id="IPR053154">
    <property type="entry name" value="c-di-AMP_regulator"/>
</dbReference>
<feature type="transmembrane region" description="Helical" evidence="1">
    <location>
        <begin position="20"/>
        <end position="41"/>
    </location>
</feature>
<evidence type="ECO:0000313" key="2">
    <source>
        <dbReference type="EMBL" id="MPL69192.1"/>
    </source>
</evidence>
<proteinExistence type="predicted"/>
<accession>A0A644TSF8</accession>
<keyword evidence="1" id="KW-0812">Transmembrane</keyword>
<evidence type="ECO:0008006" key="3">
    <source>
        <dbReference type="Google" id="ProtNLM"/>
    </source>
</evidence>
<name>A0A644TSF8_9ZZZZ</name>
<dbReference type="Gene3D" id="2.170.120.30">
    <property type="match status" value="1"/>
</dbReference>
<organism evidence="2">
    <name type="scientific">bioreactor metagenome</name>
    <dbReference type="NCBI Taxonomy" id="1076179"/>
    <lineage>
        <taxon>unclassified sequences</taxon>
        <taxon>metagenomes</taxon>
        <taxon>ecological metagenomes</taxon>
    </lineage>
</organism>
<gene>
    <name evidence="2" type="ORF">SDC9_14926</name>
</gene>